<dbReference type="Pfam" id="PF03391">
    <property type="entry name" value="Nepo_coat"/>
    <property type="match status" value="1"/>
</dbReference>
<dbReference type="InterPro" id="IPR029053">
    <property type="entry name" value="Viral_coat"/>
</dbReference>
<feature type="domain" description="Nepovirus coat protein N-terminal" evidence="6">
    <location>
        <begin position="792"/>
        <end position="874"/>
    </location>
</feature>
<dbReference type="InterPro" id="IPR005305">
    <property type="entry name" value="Nepo_coat_C"/>
</dbReference>
<dbReference type="Gene3D" id="2.60.120.20">
    <property type="match status" value="2"/>
</dbReference>
<protein>
    <submittedName>
        <fullName evidence="7">Polyprotein</fullName>
    </submittedName>
</protein>
<organism evidence="7">
    <name type="scientific">Paris mosaic virus 1</name>
    <dbReference type="NCBI Taxonomy" id="3064729"/>
    <lineage>
        <taxon>Viruses</taxon>
        <taxon>Riboviria</taxon>
        <taxon>Orthornavirae</taxon>
        <taxon>Pisuviricota</taxon>
        <taxon>Pisoniviricetes</taxon>
        <taxon>Picornavirales</taxon>
        <taxon>Secoviridae</taxon>
        <taxon>Comovirinae</taxon>
        <taxon>Nepovirus</taxon>
    </lineage>
</organism>
<comment type="subcellular location">
    <subcellularLocation>
        <location evidence="1">Virion</location>
    </subcellularLocation>
</comment>
<dbReference type="InterPro" id="IPR005054">
    <property type="entry name" value="Nepo_coat"/>
</dbReference>
<dbReference type="GO" id="GO:0005198">
    <property type="term" value="F:structural molecule activity"/>
    <property type="evidence" value="ECO:0007669"/>
    <property type="project" value="InterPro"/>
</dbReference>
<feature type="domain" description="Nepovirus coat protein C-terminal" evidence="5">
    <location>
        <begin position="1129"/>
        <end position="1285"/>
    </location>
</feature>
<dbReference type="EMBL" id="OQ801183">
    <property type="protein sequence ID" value="WKY20801.1"/>
    <property type="molecule type" value="Genomic_RNA"/>
</dbReference>
<evidence type="ECO:0000256" key="3">
    <source>
        <dbReference type="ARBA" id="ARBA00022844"/>
    </source>
</evidence>
<dbReference type="Pfam" id="PF03688">
    <property type="entry name" value="Nepo_coat_C"/>
    <property type="match status" value="1"/>
</dbReference>
<dbReference type="GO" id="GO:0019028">
    <property type="term" value="C:viral capsid"/>
    <property type="evidence" value="ECO:0007669"/>
    <property type="project" value="UniProtKB-KW"/>
</dbReference>
<dbReference type="SUPFAM" id="SSF88633">
    <property type="entry name" value="Positive stranded ssRNA viruses"/>
    <property type="match status" value="3"/>
</dbReference>
<dbReference type="InterPro" id="IPR005306">
    <property type="entry name" value="Nepo_coat_N"/>
</dbReference>
<evidence type="ECO:0000256" key="2">
    <source>
        <dbReference type="ARBA" id="ARBA00022561"/>
    </source>
</evidence>
<keyword evidence="3" id="KW-0946">Virion</keyword>
<keyword evidence="2" id="KW-0167">Capsid protein</keyword>
<reference evidence="7" key="1">
    <citation type="submission" date="2023-04" db="EMBL/GenBank/DDBJ databases">
        <authorList>
            <person name="G Q.Q."/>
            <person name="Z H.X."/>
            <person name="M J."/>
        </authorList>
    </citation>
    <scope>NUCLEOTIDE SEQUENCE</scope>
    <source>
        <strain evidence="7">HXZ</strain>
    </source>
</reference>
<evidence type="ECO:0000313" key="7">
    <source>
        <dbReference type="EMBL" id="WKY20801.1"/>
    </source>
</evidence>
<evidence type="ECO:0000259" key="6">
    <source>
        <dbReference type="Pfam" id="PF03689"/>
    </source>
</evidence>
<name>A0AA49K4G5_9SECO</name>
<evidence type="ECO:0000259" key="5">
    <source>
        <dbReference type="Pfam" id="PF03688"/>
    </source>
</evidence>
<accession>A0AA49K4G5</accession>
<feature type="domain" description="Nepovirus coat protein" evidence="4">
    <location>
        <begin position="979"/>
        <end position="1113"/>
    </location>
</feature>
<proteinExistence type="predicted"/>
<evidence type="ECO:0000259" key="4">
    <source>
        <dbReference type="Pfam" id="PF03391"/>
    </source>
</evidence>
<dbReference type="Pfam" id="PF03689">
    <property type="entry name" value="Nepo_coat_N"/>
    <property type="match status" value="1"/>
</dbReference>
<evidence type="ECO:0000256" key="1">
    <source>
        <dbReference type="ARBA" id="ARBA00004328"/>
    </source>
</evidence>
<sequence>MFSLIQVCSFAGVALPSYVMAEMPSKFPFSKFILESGRVVEVRALTATRLTDAYKALCVIQAERRAYKALPAVEKKRLWRARCDRRAKALSKKKAAAAKAAELAAVHLAAKKRAQAKAILKSLEKEPSKAQVACARRYWKKVEASLPPRPTEAQCLLAKYRAWRNKMAAKAAMARFLASLPSPPPKDSAYSKADYPMGVLSSPPSSPLNSSFGKVETPSSEGVFPLPLVVRGWRILPALQRVSLIAQALDEFVVKKVGGNAFSCLRKAFRITKGLVQACQLQAKYLFGNIIDVFTASWCDYVSPVQRTGSLKGCYTCLPVLRENCNGILYPKRISYSIDKEGCDCNDCTSTFWLDMVSPVQSAGSLKGVFNGFPVYKSLHRNDLKRSVVIDRSSDEEGCTCDECILSFWMEMVTPVQRTGSLKGVFNDFPVHRAEYCDEIYISMPIDRSSDVEGCSCEECTPTWLDYISPVQRTGRLHSDYIGVPTLRATLLKKNGKWDYYLPHGRYIVSIPKPKFEIEGECTCAVCECTRRGETYDEQGCVHHLCKFYCEACRRRKGWNDANAREVARQRAYLGLGKYILPAVSNTFSSDTGNGRGYVGLCKTTPFVFRGDFSNKETEEICNESSECYSSNSELHEEAQLASEQIERNYNLLTPQNLIETALSKEQRGFKVGEGKILGKTHLHEKDVFYIESFLEKMKRKGLGKGLEADSVTTLTTGQKDDAPSFKRSYSISGPASLAGRQTVFSQRFVPPVVKQREEQTPSRYSVSDTYSGIVEESVNNTSSTISGIFSFEEFKVPLGTTAGKVLCDHQLMASGRLFAGKVWHQLLEMQNFVGDFNFEVSLTTTPLLGISIGVCFDFYNSINLTVLKDLPISAGALLPNFVFSPGEKIKGNVNIADCLGHSLSARANSFGSGRIIVYTITNSSITAASDFTGVLYVHLTNVKPSSLLLRPLVSLPEFTTDVRHSDIGIGKFFKKEQGATSAFSKFNIDFATLVTVLSNKSVLHPAAALQNIMSGQEGDLVLEFQKLSSAFIQASFVVSAWWGTDDHTLDEILRVQHTRLDTGSGRVVIPLATPFGRVPVAEKKAQICLYYDTLPNAPTGYSGAYEGYVKFVRYQLREFIPKTVYVGNRFAWCQISGFNTGVESFYIPARLADIQIKGLTIEMWDNHLHRLVGTSGIFTGRVRQHLSIAYKSKLTEMNKIIQFQALYGDSSDSSTWQRRTSEILSCFGVSNFSHEFNVGDFSGVTTSAPTGAYENFLMVWTNAQDHISHINVDIEVLNLDFYGKRLIIK</sequence>